<dbReference type="GO" id="GO:0042840">
    <property type="term" value="P:D-glucuronate catabolic process"/>
    <property type="evidence" value="ECO:0007669"/>
    <property type="project" value="TreeGrafter"/>
</dbReference>
<keyword evidence="5 6" id="KW-0413">Isomerase</keyword>
<comment type="pathway">
    <text evidence="6">Glycan metabolism; pectin degradation; 2-dehydro-3-deoxy-D-gluconate from pectin: step 4/5.</text>
</comment>
<dbReference type="AlphaFoldDB" id="A0AAE3KV29"/>
<feature type="binding site" evidence="6">
    <location>
        <position position="201"/>
    </location>
    <ligand>
        <name>Zn(2+)</name>
        <dbReference type="ChEBI" id="CHEBI:29105"/>
    </ligand>
</feature>
<comment type="function">
    <text evidence="6">Catalyzes the isomerization of 5-dehydro-4-deoxy-D-glucuronate to 3-deoxy-D-glycero-2,5-hexodiulosonate.</text>
</comment>
<dbReference type="SUPFAM" id="SSF51182">
    <property type="entry name" value="RmlC-like cupins"/>
    <property type="match status" value="1"/>
</dbReference>
<comment type="catalytic activity">
    <reaction evidence="1 6">
        <text>5-dehydro-4-deoxy-D-glucuronate = 3-deoxy-D-glycero-2,5-hexodiulosonate</text>
        <dbReference type="Rhea" id="RHEA:23896"/>
        <dbReference type="ChEBI" id="CHEBI:17117"/>
        <dbReference type="ChEBI" id="CHEBI:29071"/>
        <dbReference type="EC" id="5.3.1.17"/>
    </reaction>
</comment>
<dbReference type="InterPro" id="IPR007045">
    <property type="entry name" value="KduI"/>
</dbReference>
<evidence type="ECO:0000256" key="1">
    <source>
        <dbReference type="ARBA" id="ARBA00000552"/>
    </source>
</evidence>
<dbReference type="EMBL" id="RJUF01000198">
    <property type="protein sequence ID" value="MCP9766267.1"/>
    <property type="molecule type" value="Genomic_DNA"/>
</dbReference>
<dbReference type="InterPro" id="IPR027449">
    <property type="entry name" value="KduI_N"/>
</dbReference>
<dbReference type="PIRSF" id="PIRSF006625">
    <property type="entry name" value="KduI"/>
    <property type="match status" value="1"/>
</dbReference>
<evidence type="ECO:0000256" key="3">
    <source>
        <dbReference type="ARBA" id="ARBA00022723"/>
    </source>
</evidence>
<keyword evidence="4 6" id="KW-0862">Zinc</keyword>
<comment type="cofactor">
    <cofactor evidence="6">
        <name>Zn(2+)</name>
        <dbReference type="ChEBI" id="CHEBI:29105"/>
    </cofactor>
    <text evidence="6">Binds 1 zinc ion per subunit.</text>
</comment>
<dbReference type="HAMAP" id="MF_00687">
    <property type="entry name" value="KduI"/>
    <property type="match status" value="1"/>
</dbReference>
<evidence type="ECO:0000256" key="4">
    <source>
        <dbReference type="ARBA" id="ARBA00022833"/>
    </source>
</evidence>
<name>A0AAE3KV29_9BACT</name>
<dbReference type="CDD" id="cd20491">
    <property type="entry name" value="cupin_KduI_C"/>
    <property type="match status" value="1"/>
</dbReference>
<dbReference type="GO" id="GO:0008270">
    <property type="term" value="F:zinc ion binding"/>
    <property type="evidence" value="ECO:0007669"/>
    <property type="project" value="UniProtKB-UniRule"/>
</dbReference>
<dbReference type="GO" id="GO:0019698">
    <property type="term" value="P:D-galacturonate catabolic process"/>
    <property type="evidence" value="ECO:0007669"/>
    <property type="project" value="TreeGrafter"/>
</dbReference>
<dbReference type="InterPro" id="IPR021120">
    <property type="entry name" value="KduI/IolB_isomerase"/>
</dbReference>
<protein>
    <recommendedName>
        <fullName evidence="6">4-deoxy-L-threo-5-hexosulose-uronate ketol-isomerase</fullName>
        <ecNumber evidence="6">5.3.1.17</ecNumber>
    </recommendedName>
    <alternativeName>
        <fullName evidence="6">5-keto-4-deoxyuronate isomerase</fullName>
    </alternativeName>
    <alternativeName>
        <fullName evidence="6">DKI isomerase</fullName>
    </alternativeName>
</protein>
<dbReference type="PANTHER" id="PTHR38461:SF1">
    <property type="entry name" value="4-DEOXY-L-THREO-5-HEXOSULOSE-URONATE KETOL-ISOMERASE"/>
    <property type="match status" value="1"/>
</dbReference>
<dbReference type="GO" id="GO:0045490">
    <property type="term" value="P:pectin catabolic process"/>
    <property type="evidence" value="ECO:0007669"/>
    <property type="project" value="UniProtKB-UniRule"/>
</dbReference>
<dbReference type="PANTHER" id="PTHR38461">
    <property type="entry name" value="4-DEOXY-L-THREO-5-HEXOSULOSE-URONATE KETOL-ISOMERASE"/>
    <property type="match status" value="1"/>
</dbReference>
<evidence type="ECO:0000313" key="7">
    <source>
        <dbReference type="EMBL" id="MCP9766267.1"/>
    </source>
</evidence>
<comment type="similarity">
    <text evidence="2 6">Belongs to the KduI family.</text>
</comment>
<feature type="binding site" evidence="6">
    <location>
        <position position="243"/>
    </location>
    <ligand>
        <name>Zn(2+)</name>
        <dbReference type="ChEBI" id="CHEBI:29105"/>
    </ligand>
</feature>
<keyword evidence="3 6" id="KW-0479">Metal-binding</keyword>
<evidence type="ECO:0000256" key="6">
    <source>
        <dbReference type="HAMAP-Rule" id="MF_00687"/>
    </source>
</evidence>
<comment type="caution">
    <text evidence="7">The sequence shown here is derived from an EMBL/GenBank/DDBJ whole genome shotgun (WGS) entry which is preliminary data.</text>
</comment>
<dbReference type="Gene3D" id="2.60.120.520">
    <property type="entry name" value="pectin degrading enzyme 5-keto 4- deoxyuronate isomerase, domain 1"/>
    <property type="match status" value="1"/>
</dbReference>
<keyword evidence="8" id="KW-1185">Reference proteome</keyword>
<proteinExistence type="inferred from homology"/>
<feature type="binding site" evidence="6">
    <location>
        <position position="196"/>
    </location>
    <ligand>
        <name>Zn(2+)</name>
        <dbReference type="ChEBI" id="CHEBI:29105"/>
    </ligand>
</feature>
<dbReference type="NCBIfam" id="NF002091">
    <property type="entry name" value="PRK00924.1"/>
    <property type="match status" value="1"/>
</dbReference>
<organism evidence="7 8">
    <name type="scientific">Lacihabitans soyangensis</name>
    <dbReference type="NCBI Taxonomy" id="869394"/>
    <lineage>
        <taxon>Bacteria</taxon>
        <taxon>Pseudomonadati</taxon>
        <taxon>Bacteroidota</taxon>
        <taxon>Cytophagia</taxon>
        <taxon>Cytophagales</taxon>
        <taxon>Leadbetterellaceae</taxon>
        <taxon>Lacihabitans</taxon>
    </lineage>
</organism>
<dbReference type="InterPro" id="IPR011051">
    <property type="entry name" value="RmlC_Cupin_sf"/>
</dbReference>
<dbReference type="EC" id="5.3.1.17" evidence="6"/>
<feature type="binding site" evidence="6">
    <location>
        <position position="194"/>
    </location>
    <ligand>
        <name>Zn(2+)</name>
        <dbReference type="ChEBI" id="CHEBI:29105"/>
    </ligand>
</feature>
<evidence type="ECO:0000256" key="5">
    <source>
        <dbReference type="ARBA" id="ARBA00023235"/>
    </source>
</evidence>
<dbReference type="CDD" id="cd20294">
    <property type="entry name" value="cupin_KduI_N"/>
    <property type="match status" value="1"/>
</dbReference>
<sequence length="276" mass="31045">MISRYESSPREVERMNTAELRENFLVESLFSDDEIKLTYTHYDRLVLGGAKPVTKAITLDTYDALKSSYFLERREIGIINVAGPGTVEADGEVFEADKLSCVYLGKGTQKVSFSSKDASNPACFFLLSAPAHQTFANKKFSKEEASPVTLGSPETSNNRTIYKYIHNDGIMSCQLVMGLTVLATGSIWNTMPPHVHDRRSEVYCYFDVPENQGIMHFMGKPDQTRHMWVQNHQAIISPPWSIHSGAGSANYSFIWGMAGENKDFTDMDFLNLNELR</sequence>
<dbReference type="Proteomes" id="UP001204144">
    <property type="component" value="Unassembled WGS sequence"/>
</dbReference>
<dbReference type="RefSeq" id="WP_255039971.1">
    <property type="nucleotide sequence ID" value="NZ_RJUF01000198.1"/>
</dbReference>
<gene>
    <name evidence="6" type="primary">kduI</name>
    <name evidence="7" type="ORF">EGI31_25290</name>
</gene>
<evidence type="ECO:0000256" key="2">
    <source>
        <dbReference type="ARBA" id="ARBA00008086"/>
    </source>
</evidence>
<dbReference type="InterPro" id="IPR014710">
    <property type="entry name" value="RmlC-like_jellyroll"/>
</dbReference>
<reference evidence="7 8" key="1">
    <citation type="submission" date="2018-11" db="EMBL/GenBank/DDBJ databases">
        <title>Novel bacteria species description.</title>
        <authorList>
            <person name="Han J.-H."/>
        </authorList>
    </citation>
    <scope>NUCLEOTIDE SEQUENCE [LARGE SCALE GENOMIC DNA]</scope>
    <source>
        <strain evidence="7 8">KCTC23259</strain>
    </source>
</reference>
<accession>A0AAE3KV29</accession>
<dbReference type="Gene3D" id="2.60.120.10">
    <property type="entry name" value="Jelly Rolls"/>
    <property type="match status" value="1"/>
</dbReference>
<evidence type="ECO:0000313" key="8">
    <source>
        <dbReference type="Proteomes" id="UP001204144"/>
    </source>
</evidence>
<dbReference type="Pfam" id="PF04962">
    <property type="entry name" value="KduI"/>
    <property type="match status" value="1"/>
</dbReference>
<dbReference type="GO" id="GO:0008697">
    <property type="term" value="F:4-deoxy-L-threo-5-hexosulose-uronate ketol-isomerase activity"/>
    <property type="evidence" value="ECO:0007669"/>
    <property type="project" value="UniProtKB-UniRule"/>
</dbReference>